<keyword evidence="1" id="KW-0732">Signal</keyword>
<dbReference type="RefSeq" id="WP_077388730.1">
    <property type="nucleotide sequence ID" value="NZ_CP019645.1"/>
</dbReference>
<dbReference type="Proteomes" id="UP000188298">
    <property type="component" value="Chromosome"/>
</dbReference>
<dbReference type="KEGG" id="hbl:XJ32_06360"/>
<feature type="signal peptide" evidence="1">
    <location>
        <begin position="1"/>
        <end position="18"/>
    </location>
</feature>
<protein>
    <recommendedName>
        <fullName evidence="4">Excinuclease ABC subunit A</fullName>
    </recommendedName>
</protein>
<feature type="chain" id="PRO_5012003952" description="Excinuclease ABC subunit A" evidence="1">
    <location>
        <begin position="19"/>
        <end position="135"/>
    </location>
</feature>
<organism evidence="2 3">
    <name type="scientific">Helicobacter bilis</name>
    <dbReference type="NCBI Taxonomy" id="37372"/>
    <lineage>
        <taxon>Bacteria</taxon>
        <taxon>Pseudomonadati</taxon>
        <taxon>Campylobacterota</taxon>
        <taxon>Epsilonproteobacteria</taxon>
        <taxon>Campylobacterales</taxon>
        <taxon>Helicobacteraceae</taxon>
        <taxon>Helicobacter</taxon>
    </lineage>
</organism>
<gene>
    <name evidence="2" type="ORF">XJ32_06360</name>
</gene>
<proteinExistence type="predicted"/>
<evidence type="ECO:0000313" key="2">
    <source>
        <dbReference type="EMBL" id="AQQ59773.1"/>
    </source>
</evidence>
<evidence type="ECO:0000256" key="1">
    <source>
        <dbReference type="SAM" id="SignalP"/>
    </source>
</evidence>
<reference evidence="2 3" key="1">
    <citation type="submission" date="2017-02" db="EMBL/GenBank/DDBJ databases">
        <title>Whole genome sequencing of Helicobacter bilis strain AAQJH.</title>
        <authorList>
            <person name="Conlan S."/>
            <person name="Thomas P.J."/>
            <person name="Mullikin J."/>
            <person name="Palmore T.N."/>
            <person name="Frank K.M."/>
            <person name="Segre J.A."/>
        </authorList>
    </citation>
    <scope>NUCLEOTIDE SEQUENCE [LARGE SCALE GENOMIC DNA]</scope>
    <source>
        <strain evidence="2 3">AAQJH</strain>
    </source>
</reference>
<name>A0A1Q2LHA5_9HELI</name>
<evidence type="ECO:0000313" key="3">
    <source>
        <dbReference type="Proteomes" id="UP000188298"/>
    </source>
</evidence>
<evidence type="ECO:0008006" key="4">
    <source>
        <dbReference type="Google" id="ProtNLM"/>
    </source>
</evidence>
<sequence>MKVCFVLLFCIMFYPLYADTQDIPLPNLKKSQSISKLHKNITLQFSKNPKRSILRKQGIIANKMASHVFKDSKEVCSMLFFSALKDLQTQALLLGGTKVGNIESYLNNSPKRITKYFQCKSGAMFSIVTLRADVR</sequence>
<dbReference type="EMBL" id="CP019645">
    <property type="protein sequence ID" value="AQQ59773.1"/>
    <property type="molecule type" value="Genomic_DNA"/>
</dbReference>
<dbReference type="AlphaFoldDB" id="A0A1Q2LHA5"/>
<accession>A0A1Q2LHA5</accession>